<dbReference type="Pfam" id="PF08240">
    <property type="entry name" value="ADH_N"/>
    <property type="match status" value="1"/>
</dbReference>
<evidence type="ECO:0000256" key="1">
    <source>
        <dbReference type="ARBA" id="ARBA00023002"/>
    </source>
</evidence>
<dbReference type="SUPFAM" id="SSF50129">
    <property type="entry name" value="GroES-like"/>
    <property type="match status" value="1"/>
</dbReference>
<dbReference type="InterPro" id="IPR011032">
    <property type="entry name" value="GroES-like_sf"/>
</dbReference>
<proteinExistence type="predicted"/>
<dbReference type="PANTHER" id="PTHR43401">
    <property type="entry name" value="L-THREONINE 3-DEHYDROGENASE"/>
    <property type="match status" value="1"/>
</dbReference>
<organism evidence="4 5">
    <name type="scientific">Sphingomonas metalli</name>
    <dbReference type="NCBI Taxonomy" id="1779358"/>
    <lineage>
        <taxon>Bacteria</taxon>
        <taxon>Pseudomonadati</taxon>
        <taxon>Pseudomonadota</taxon>
        <taxon>Alphaproteobacteria</taxon>
        <taxon>Sphingomonadales</taxon>
        <taxon>Sphingomonadaceae</taxon>
        <taxon>Sphingomonas</taxon>
    </lineage>
</organism>
<dbReference type="InterPro" id="IPR036291">
    <property type="entry name" value="NAD(P)-bd_dom_sf"/>
</dbReference>
<dbReference type="Proteomes" id="UP000623067">
    <property type="component" value="Unassembled WGS sequence"/>
</dbReference>
<feature type="domain" description="Alcohol dehydrogenase-like C-terminal" evidence="2">
    <location>
        <begin position="169"/>
        <end position="292"/>
    </location>
</feature>
<dbReference type="RefSeq" id="WP_188660722.1">
    <property type="nucleotide sequence ID" value="NZ_BMIH01000005.1"/>
</dbReference>
<comment type="caution">
    <text evidence="4">The sequence shown here is derived from an EMBL/GenBank/DDBJ whole genome shotgun (WGS) entry which is preliminary data.</text>
</comment>
<keyword evidence="5" id="KW-1185">Reference proteome</keyword>
<reference evidence="4" key="2">
    <citation type="submission" date="2020-09" db="EMBL/GenBank/DDBJ databases">
        <authorList>
            <person name="Sun Q."/>
            <person name="Zhou Y."/>
        </authorList>
    </citation>
    <scope>NUCLEOTIDE SEQUENCE</scope>
    <source>
        <strain evidence="4">CGMCC 1.15330</strain>
    </source>
</reference>
<gene>
    <name evidence="4" type="ORF">GCM10011380_33910</name>
</gene>
<name>A0A916WZA3_9SPHN</name>
<dbReference type="CDD" id="cd08261">
    <property type="entry name" value="Zn_ADH7"/>
    <property type="match status" value="1"/>
</dbReference>
<dbReference type="Gene3D" id="3.90.180.10">
    <property type="entry name" value="Medium-chain alcohol dehydrogenases, catalytic domain"/>
    <property type="match status" value="1"/>
</dbReference>
<dbReference type="PANTHER" id="PTHR43401:SF3">
    <property type="entry name" value="L-GALACTONATE-5-DEHYDROGENASE"/>
    <property type="match status" value="1"/>
</dbReference>
<sequence length="336" mass="35311">MRAVICQEPHALALIDRPEPEPAPGEVVVRIRRVGLCGTDYHIFEGRHPFLSYPRIMGHELGAVIETAPPGSVFAEGQVVAINPYLACGTCIACRNGKPNACTRIRVLGVHIDGGMCERLALPESALVAATGLTIDEAAMVEFLAIGAHAVARAQPRAGQRMLVVGAGPIGIATALFARLDGVAVTLVDTRAARLDYAARALGFTDTEVADDGLTVRLQAATAGEMYELVCDATGSLPAMAASLGFVAHGGALVLVGVAPGDLVLPDPMLHARETTLLCSRNALAADFTRVIGAIRQRTIPVEALHTHSLDAAELPAQLPRLIEQADHVLKAIARF</sequence>
<dbReference type="Gene3D" id="3.40.50.720">
    <property type="entry name" value="NAD(P)-binding Rossmann-like Domain"/>
    <property type="match status" value="1"/>
</dbReference>
<dbReference type="Pfam" id="PF00107">
    <property type="entry name" value="ADH_zinc_N"/>
    <property type="match status" value="1"/>
</dbReference>
<dbReference type="GO" id="GO:0016491">
    <property type="term" value="F:oxidoreductase activity"/>
    <property type="evidence" value="ECO:0007669"/>
    <property type="project" value="UniProtKB-KW"/>
</dbReference>
<evidence type="ECO:0000313" key="4">
    <source>
        <dbReference type="EMBL" id="GGB41635.1"/>
    </source>
</evidence>
<feature type="domain" description="Alcohol dehydrogenase-like N-terminal" evidence="3">
    <location>
        <begin position="24"/>
        <end position="129"/>
    </location>
</feature>
<dbReference type="EMBL" id="BMIH01000005">
    <property type="protein sequence ID" value="GGB41635.1"/>
    <property type="molecule type" value="Genomic_DNA"/>
</dbReference>
<protein>
    <submittedName>
        <fullName evidence="4">Dehydrogenase</fullName>
    </submittedName>
</protein>
<evidence type="ECO:0000259" key="2">
    <source>
        <dbReference type="Pfam" id="PF00107"/>
    </source>
</evidence>
<evidence type="ECO:0000259" key="3">
    <source>
        <dbReference type="Pfam" id="PF08240"/>
    </source>
</evidence>
<dbReference type="AlphaFoldDB" id="A0A916WZA3"/>
<dbReference type="InterPro" id="IPR013149">
    <property type="entry name" value="ADH-like_C"/>
</dbReference>
<evidence type="ECO:0000313" key="5">
    <source>
        <dbReference type="Proteomes" id="UP000623067"/>
    </source>
</evidence>
<accession>A0A916WZA3</accession>
<keyword evidence="1" id="KW-0560">Oxidoreductase</keyword>
<dbReference type="SUPFAM" id="SSF51735">
    <property type="entry name" value="NAD(P)-binding Rossmann-fold domains"/>
    <property type="match status" value="1"/>
</dbReference>
<dbReference type="InterPro" id="IPR013154">
    <property type="entry name" value="ADH-like_N"/>
</dbReference>
<reference evidence="4" key="1">
    <citation type="journal article" date="2014" name="Int. J. Syst. Evol. Microbiol.">
        <title>Complete genome sequence of Corynebacterium casei LMG S-19264T (=DSM 44701T), isolated from a smear-ripened cheese.</title>
        <authorList>
            <consortium name="US DOE Joint Genome Institute (JGI-PGF)"/>
            <person name="Walter F."/>
            <person name="Albersmeier A."/>
            <person name="Kalinowski J."/>
            <person name="Ruckert C."/>
        </authorList>
    </citation>
    <scope>NUCLEOTIDE SEQUENCE</scope>
    <source>
        <strain evidence="4">CGMCC 1.15330</strain>
    </source>
</reference>
<dbReference type="InterPro" id="IPR050129">
    <property type="entry name" value="Zn_alcohol_dh"/>
</dbReference>